<protein>
    <recommendedName>
        <fullName evidence="3">RNA-directed DNA polymerase, eukaryota, reverse transcriptase zinc-binding domain protein</fullName>
    </recommendedName>
</protein>
<evidence type="ECO:0008006" key="3">
    <source>
        <dbReference type="Google" id="ProtNLM"/>
    </source>
</evidence>
<dbReference type="EMBL" id="JANJYJ010000006">
    <property type="protein sequence ID" value="KAK3204711.1"/>
    <property type="molecule type" value="Genomic_DNA"/>
</dbReference>
<evidence type="ECO:0000313" key="1">
    <source>
        <dbReference type="EMBL" id="KAK3204711.1"/>
    </source>
</evidence>
<reference evidence="1" key="1">
    <citation type="journal article" date="2023" name="Plant J.">
        <title>Genome sequences and population genomics provide insights into the demographic history, inbreeding, and mutation load of two 'living fossil' tree species of Dipteronia.</title>
        <authorList>
            <person name="Feng Y."/>
            <person name="Comes H.P."/>
            <person name="Chen J."/>
            <person name="Zhu S."/>
            <person name="Lu R."/>
            <person name="Zhang X."/>
            <person name="Li P."/>
            <person name="Qiu J."/>
            <person name="Olsen K.M."/>
            <person name="Qiu Y."/>
        </authorList>
    </citation>
    <scope>NUCLEOTIDE SEQUENCE</scope>
    <source>
        <strain evidence="1">NBL</strain>
    </source>
</reference>
<accession>A0AAE0A628</accession>
<keyword evidence="2" id="KW-1185">Reference proteome</keyword>
<sequence>MKKLRVQWLKASDRNSSFFFKAINGKCNRSKIHSTTGDDSSLIKGDILVKNADIRHFQTIFGCSMPARHGIGSTLSNIIDMVISNDRADFIGRDITNDKIREVFFSLHPNKATGPDGFNSYFFKITWDIVGEDAISVVQEFFRSGVLLMELNATILVLVPKSPYTLWKNQDVRGDMYGDIPKSPMKLPYTLEKNNKTKATLEATCTSGLACRLTHCGKNSSLRPLVRRHVQVALHVT</sequence>
<dbReference type="Proteomes" id="UP001281410">
    <property type="component" value="Unassembled WGS sequence"/>
</dbReference>
<gene>
    <name evidence="1" type="ORF">Dsin_018757</name>
</gene>
<proteinExistence type="predicted"/>
<name>A0AAE0A628_9ROSI</name>
<dbReference type="AlphaFoldDB" id="A0AAE0A628"/>
<evidence type="ECO:0000313" key="2">
    <source>
        <dbReference type="Proteomes" id="UP001281410"/>
    </source>
</evidence>
<comment type="caution">
    <text evidence="1">The sequence shown here is derived from an EMBL/GenBank/DDBJ whole genome shotgun (WGS) entry which is preliminary data.</text>
</comment>
<organism evidence="1 2">
    <name type="scientific">Dipteronia sinensis</name>
    <dbReference type="NCBI Taxonomy" id="43782"/>
    <lineage>
        <taxon>Eukaryota</taxon>
        <taxon>Viridiplantae</taxon>
        <taxon>Streptophyta</taxon>
        <taxon>Embryophyta</taxon>
        <taxon>Tracheophyta</taxon>
        <taxon>Spermatophyta</taxon>
        <taxon>Magnoliopsida</taxon>
        <taxon>eudicotyledons</taxon>
        <taxon>Gunneridae</taxon>
        <taxon>Pentapetalae</taxon>
        <taxon>rosids</taxon>
        <taxon>malvids</taxon>
        <taxon>Sapindales</taxon>
        <taxon>Sapindaceae</taxon>
        <taxon>Hippocastanoideae</taxon>
        <taxon>Acereae</taxon>
        <taxon>Dipteronia</taxon>
    </lineage>
</organism>